<organism evidence="1 2">
    <name type="scientific">Cirrhinus mrigala</name>
    <name type="common">Mrigala</name>
    <dbReference type="NCBI Taxonomy" id="683832"/>
    <lineage>
        <taxon>Eukaryota</taxon>
        <taxon>Metazoa</taxon>
        <taxon>Chordata</taxon>
        <taxon>Craniata</taxon>
        <taxon>Vertebrata</taxon>
        <taxon>Euteleostomi</taxon>
        <taxon>Actinopterygii</taxon>
        <taxon>Neopterygii</taxon>
        <taxon>Teleostei</taxon>
        <taxon>Ostariophysi</taxon>
        <taxon>Cypriniformes</taxon>
        <taxon>Cyprinidae</taxon>
        <taxon>Labeoninae</taxon>
        <taxon>Labeonini</taxon>
        <taxon>Cirrhinus</taxon>
    </lineage>
</organism>
<gene>
    <name evidence="1" type="ORF">M9458_048041</name>
</gene>
<proteinExistence type="predicted"/>
<accession>A0ABD0N675</accession>
<keyword evidence="2" id="KW-1185">Reference proteome</keyword>
<dbReference type="Proteomes" id="UP001529510">
    <property type="component" value="Unassembled WGS sequence"/>
</dbReference>
<reference evidence="1 2" key="1">
    <citation type="submission" date="2024-05" db="EMBL/GenBank/DDBJ databases">
        <title>Genome sequencing and assembly of Indian major carp, Cirrhinus mrigala (Hamilton, 1822).</title>
        <authorList>
            <person name="Mohindra V."/>
            <person name="Chowdhury L.M."/>
            <person name="Lal K."/>
            <person name="Jena J.K."/>
        </authorList>
    </citation>
    <scope>NUCLEOTIDE SEQUENCE [LARGE SCALE GENOMIC DNA]</scope>
    <source>
        <strain evidence="1">CM1030</strain>
        <tissue evidence="1">Blood</tissue>
    </source>
</reference>
<evidence type="ECO:0000313" key="2">
    <source>
        <dbReference type="Proteomes" id="UP001529510"/>
    </source>
</evidence>
<feature type="non-terminal residue" evidence="1">
    <location>
        <position position="1"/>
    </location>
</feature>
<comment type="caution">
    <text evidence="1">The sequence shown here is derived from an EMBL/GenBank/DDBJ whole genome shotgun (WGS) entry which is preliminary data.</text>
</comment>
<dbReference type="AlphaFoldDB" id="A0ABD0N675"/>
<name>A0ABD0N675_CIRMR</name>
<evidence type="ECO:0000313" key="1">
    <source>
        <dbReference type="EMBL" id="KAL0156795.1"/>
    </source>
</evidence>
<feature type="non-terminal residue" evidence="1">
    <location>
        <position position="53"/>
    </location>
</feature>
<protein>
    <submittedName>
        <fullName evidence="1">Uncharacterized protein</fullName>
    </submittedName>
</protein>
<dbReference type="EMBL" id="JAMKFB020000024">
    <property type="protein sequence ID" value="KAL0156795.1"/>
    <property type="molecule type" value="Genomic_DNA"/>
</dbReference>
<sequence length="53" mass="6024">LHCSFCLMDHCCSVAFEASVFSLHLITLKVTSTPGTQMPSERALWFPHRFVLQ</sequence>